<keyword evidence="2" id="KW-1185">Reference proteome</keyword>
<proteinExistence type="predicted"/>
<protein>
    <submittedName>
        <fullName evidence="1">Uncharacterized protein</fullName>
    </submittedName>
</protein>
<organism evidence="1 2">
    <name type="scientific">Lysinibacillus composti</name>
    <dbReference type="NCBI Taxonomy" id="720633"/>
    <lineage>
        <taxon>Bacteria</taxon>
        <taxon>Bacillati</taxon>
        <taxon>Bacillota</taxon>
        <taxon>Bacilli</taxon>
        <taxon>Bacillales</taxon>
        <taxon>Bacillaceae</taxon>
        <taxon>Lysinibacillus</taxon>
    </lineage>
</organism>
<name>A0A3N9UIK9_9BACI</name>
<evidence type="ECO:0000313" key="1">
    <source>
        <dbReference type="EMBL" id="RQW75899.1"/>
    </source>
</evidence>
<sequence length="82" mass="9106">MGLISVVGTVFVGGYIVCVLAGKRGILTDIISLGIDVANGMVDKYVHDHDINVKEKVKQIEMKRVKVEQVKDEEPGKYELYL</sequence>
<reference evidence="1 2" key="1">
    <citation type="journal article" date="2013" name="J. Microbiol.">
        <title>Lysinibacillus chungkukjangi sp. nov., isolated from Chungkukjang, Korean fermented soybean food.</title>
        <authorList>
            <person name="Kim S.J."/>
            <person name="Jang Y.H."/>
            <person name="Hamada M."/>
            <person name="Ahn J.H."/>
            <person name="Weon H.Y."/>
            <person name="Suzuki K."/>
            <person name="Whang K.S."/>
            <person name="Kwon S.W."/>
        </authorList>
    </citation>
    <scope>NUCLEOTIDE SEQUENCE [LARGE SCALE GENOMIC DNA]</scope>
    <source>
        <strain evidence="1 2">MCCC 1A12701</strain>
    </source>
</reference>
<evidence type="ECO:0000313" key="2">
    <source>
        <dbReference type="Proteomes" id="UP000274033"/>
    </source>
</evidence>
<dbReference type="AlphaFoldDB" id="A0A3N9UIK9"/>
<dbReference type="Proteomes" id="UP000274033">
    <property type="component" value="Unassembled WGS sequence"/>
</dbReference>
<gene>
    <name evidence="1" type="ORF">EBB45_04595</name>
</gene>
<dbReference type="RefSeq" id="WP_124763102.1">
    <property type="nucleotide sequence ID" value="NZ_JAFBDY010000002.1"/>
</dbReference>
<accession>A0A3N9UIK9</accession>
<comment type="caution">
    <text evidence="1">The sequence shown here is derived from an EMBL/GenBank/DDBJ whole genome shotgun (WGS) entry which is preliminary data.</text>
</comment>
<dbReference type="EMBL" id="RRCT01000002">
    <property type="protein sequence ID" value="RQW75899.1"/>
    <property type="molecule type" value="Genomic_DNA"/>
</dbReference>